<dbReference type="InterPro" id="IPR035992">
    <property type="entry name" value="Ricin_B-like_lectins"/>
</dbReference>
<keyword evidence="1" id="KW-0732">Signal</keyword>
<dbReference type="CDD" id="cd00161">
    <property type="entry name" value="beta-trefoil_Ricin-like"/>
    <property type="match status" value="1"/>
</dbReference>
<sequence length="172" mass="18479">MLARHLLAAAAISATVGAVTPLPAVAADATAPIGTAMCVDVSNNRGNGVLMYQWACDTYNNNQKFVFEDGLIKVADTIGRNPVMCVDSSNGRTNGTRVYQWQCLGNANQLWSVQGGQIILKSTLNSSNRLCLDATNGRGNGIQVYLWQCDPNNNNQKFVIEDGQIAIKDTLS</sequence>
<evidence type="ECO:0000259" key="2">
    <source>
        <dbReference type="SMART" id="SM00458"/>
    </source>
</evidence>
<feature type="domain" description="Ricin B lectin" evidence="2">
    <location>
        <begin position="27"/>
        <end position="161"/>
    </location>
</feature>
<evidence type="ECO:0000313" key="3">
    <source>
        <dbReference type="EMBL" id="NUW33449.1"/>
    </source>
</evidence>
<evidence type="ECO:0000313" key="4">
    <source>
        <dbReference type="Proteomes" id="UP000586042"/>
    </source>
</evidence>
<dbReference type="RefSeq" id="WP_175590912.1">
    <property type="nucleotide sequence ID" value="NZ_JABWGN010000007.1"/>
</dbReference>
<accession>A0A7Y6I888</accession>
<dbReference type="PROSITE" id="PS50231">
    <property type="entry name" value="RICIN_B_LECTIN"/>
    <property type="match status" value="1"/>
</dbReference>
<name>A0A7Y6I888_9ACTN</name>
<reference evidence="3 4" key="1">
    <citation type="submission" date="2020-06" db="EMBL/GenBank/DDBJ databases">
        <title>Nonomuraea sp. SMC257, a novel actinomycete isolated from soil.</title>
        <authorList>
            <person name="Chanama M."/>
        </authorList>
    </citation>
    <scope>NUCLEOTIDE SEQUENCE [LARGE SCALE GENOMIC DNA]</scope>
    <source>
        <strain evidence="3 4">SMC257</strain>
    </source>
</reference>
<dbReference type="Proteomes" id="UP000586042">
    <property type="component" value="Unassembled WGS sequence"/>
</dbReference>
<dbReference type="InterPro" id="IPR000772">
    <property type="entry name" value="Ricin_B_lectin"/>
</dbReference>
<dbReference type="SMART" id="SM00458">
    <property type="entry name" value="RICIN"/>
    <property type="match status" value="1"/>
</dbReference>
<dbReference type="EMBL" id="JABWGN010000007">
    <property type="protein sequence ID" value="NUW33449.1"/>
    <property type="molecule type" value="Genomic_DNA"/>
</dbReference>
<dbReference type="Pfam" id="PF00652">
    <property type="entry name" value="Ricin_B_lectin"/>
    <property type="match status" value="1"/>
</dbReference>
<feature type="signal peptide" evidence="1">
    <location>
        <begin position="1"/>
        <end position="26"/>
    </location>
</feature>
<feature type="chain" id="PRO_5030914666" evidence="1">
    <location>
        <begin position="27"/>
        <end position="172"/>
    </location>
</feature>
<dbReference type="SUPFAM" id="SSF50370">
    <property type="entry name" value="Ricin B-like lectins"/>
    <property type="match status" value="1"/>
</dbReference>
<keyword evidence="4" id="KW-1185">Reference proteome</keyword>
<comment type="caution">
    <text evidence="3">The sequence shown here is derived from an EMBL/GenBank/DDBJ whole genome shotgun (WGS) entry which is preliminary data.</text>
</comment>
<keyword evidence="3" id="KW-0430">Lectin</keyword>
<gene>
    <name evidence="3" type="ORF">HTZ77_18730</name>
</gene>
<dbReference type="GO" id="GO:0030246">
    <property type="term" value="F:carbohydrate binding"/>
    <property type="evidence" value="ECO:0007669"/>
    <property type="project" value="UniProtKB-KW"/>
</dbReference>
<evidence type="ECO:0000256" key="1">
    <source>
        <dbReference type="SAM" id="SignalP"/>
    </source>
</evidence>
<protein>
    <submittedName>
        <fullName evidence="3">Ricin-type beta-trefoil lectin domain protein</fullName>
    </submittedName>
</protein>
<organism evidence="3 4">
    <name type="scientific">Nonomuraea montanisoli</name>
    <dbReference type="NCBI Taxonomy" id="2741721"/>
    <lineage>
        <taxon>Bacteria</taxon>
        <taxon>Bacillati</taxon>
        <taxon>Actinomycetota</taxon>
        <taxon>Actinomycetes</taxon>
        <taxon>Streptosporangiales</taxon>
        <taxon>Streptosporangiaceae</taxon>
        <taxon>Nonomuraea</taxon>
    </lineage>
</organism>
<proteinExistence type="predicted"/>
<dbReference type="Gene3D" id="2.80.10.50">
    <property type="match status" value="2"/>
</dbReference>
<dbReference type="AlphaFoldDB" id="A0A7Y6I888"/>